<evidence type="ECO:0000313" key="3">
    <source>
        <dbReference type="WBParaSite" id="SMUV_0001110201-mRNA-1"/>
    </source>
</evidence>
<proteinExistence type="predicted"/>
<accession>A0A0N5B1D9</accession>
<feature type="compositionally biased region" description="Basic and acidic residues" evidence="1">
    <location>
        <begin position="1"/>
        <end position="11"/>
    </location>
</feature>
<name>A0A0N5B1D9_9BILA</name>
<dbReference type="WBParaSite" id="SMUV_0001110201-mRNA-1">
    <property type="protein sequence ID" value="SMUV_0001110201-mRNA-1"/>
    <property type="gene ID" value="SMUV_0001110201"/>
</dbReference>
<feature type="compositionally biased region" description="Polar residues" evidence="1">
    <location>
        <begin position="16"/>
        <end position="29"/>
    </location>
</feature>
<sequence length="53" mass="5847">MIMANEDEKGRVPPSDTKQFQSSIKTATGETEKLLQPGTSSTPPPKVYNYFLS</sequence>
<dbReference type="AlphaFoldDB" id="A0A0N5B1D9"/>
<dbReference type="Proteomes" id="UP000046393">
    <property type="component" value="Unplaced"/>
</dbReference>
<reference evidence="3" key="1">
    <citation type="submission" date="2017-02" db="UniProtKB">
        <authorList>
            <consortium name="WormBaseParasite"/>
        </authorList>
    </citation>
    <scope>IDENTIFICATION</scope>
</reference>
<keyword evidence="2" id="KW-1185">Reference proteome</keyword>
<evidence type="ECO:0000313" key="2">
    <source>
        <dbReference type="Proteomes" id="UP000046393"/>
    </source>
</evidence>
<organism evidence="2 3">
    <name type="scientific">Syphacia muris</name>
    <dbReference type="NCBI Taxonomy" id="451379"/>
    <lineage>
        <taxon>Eukaryota</taxon>
        <taxon>Metazoa</taxon>
        <taxon>Ecdysozoa</taxon>
        <taxon>Nematoda</taxon>
        <taxon>Chromadorea</taxon>
        <taxon>Rhabditida</taxon>
        <taxon>Spirurina</taxon>
        <taxon>Oxyuridomorpha</taxon>
        <taxon>Oxyuroidea</taxon>
        <taxon>Oxyuridae</taxon>
        <taxon>Syphacia</taxon>
    </lineage>
</organism>
<feature type="region of interest" description="Disordered" evidence="1">
    <location>
        <begin position="1"/>
        <end position="53"/>
    </location>
</feature>
<evidence type="ECO:0000256" key="1">
    <source>
        <dbReference type="SAM" id="MobiDB-lite"/>
    </source>
</evidence>
<protein>
    <submittedName>
        <fullName evidence="3">Reverse transcriptase domain-containing protein</fullName>
    </submittedName>
</protein>